<sequence length="112" mass="12611">MEGEQRPQKHKAHHHKAHHPHHVVPKHETGYTDEALEECHDLIYNAEERAHLHDPDSMYSTTDHPEPVHRAKASTGGLESTSKEMTDTGKQMSGKLGEKMGEMKEKMLGGSK</sequence>
<evidence type="ECO:0000313" key="3">
    <source>
        <dbReference type="Proteomes" id="UP001600064"/>
    </source>
</evidence>
<evidence type="ECO:0000256" key="1">
    <source>
        <dbReference type="SAM" id="MobiDB-lite"/>
    </source>
</evidence>
<keyword evidence="3" id="KW-1185">Reference proteome</keyword>
<feature type="compositionally biased region" description="Basic and acidic residues" evidence="1">
    <location>
        <begin position="96"/>
        <end position="112"/>
    </location>
</feature>
<accession>A0ABR4DHC4</accession>
<proteinExistence type="predicted"/>
<dbReference type="GeneID" id="98122795"/>
<comment type="caution">
    <text evidence="2">The sequence shown here is derived from an EMBL/GenBank/DDBJ whole genome shotgun (WGS) entry which is preliminary data.</text>
</comment>
<feature type="region of interest" description="Disordered" evidence="1">
    <location>
        <begin position="54"/>
        <end position="112"/>
    </location>
</feature>
<feature type="compositionally biased region" description="Basic residues" evidence="1">
    <location>
        <begin position="8"/>
        <end position="24"/>
    </location>
</feature>
<feature type="region of interest" description="Disordered" evidence="1">
    <location>
        <begin position="1"/>
        <end position="26"/>
    </location>
</feature>
<evidence type="ECO:0000313" key="2">
    <source>
        <dbReference type="EMBL" id="KAL2269753.1"/>
    </source>
</evidence>
<protein>
    <submittedName>
        <fullName evidence="2">Uncharacterized protein</fullName>
    </submittedName>
</protein>
<dbReference type="Proteomes" id="UP001600064">
    <property type="component" value="Unassembled WGS sequence"/>
</dbReference>
<name>A0ABR4DHC4_9PEZI</name>
<gene>
    <name evidence="2" type="ORF">VTJ83DRAFT_1937</name>
</gene>
<dbReference type="EMBL" id="JAZGUE010000002">
    <property type="protein sequence ID" value="KAL2269753.1"/>
    <property type="molecule type" value="Genomic_DNA"/>
</dbReference>
<organism evidence="2 3">
    <name type="scientific">Remersonia thermophila</name>
    <dbReference type="NCBI Taxonomy" id="72144"/>
    <lineage>
        <taxon>Eukaryota</taxon>
        <taxon>Fungi</taxon>
        <taxon>Dikarya</taxon>
        <taxon>Ascomycota</taxon>
        <taxon>Pezizomycotina</taxon>
        <taxon>Sordariomycetes</taxon>
        <taxon>Sordariomycetidae</taxon>
        <taxon>Sordariales</taxon>
        <taxon>Sordariales incertae sedis</taxon>
        <taxon>Remersonia</taxon>
    </lineage>
</organism>
<reference evidence="2 3" key="1">
    <citation type="journal article" date="2024" name="Commun. Biol.">
        <title>Comparative genomic analysis of thermophilic fungi reveals convergent evolutionary adaptations and gene losses.</title>
        <authorList>
            <person name="Steindorff A.S."/>
            <person name="Aguilar-Pontes M.V."/>
            <person name="Robinson A.J."/>
            <person name="Andreopoulos B."/>
            <person name="LaButti K."/>
            <person name="Kuo A."/>
            <person name="Mondo S."/>
            <person name="Riley R."/>
            <person name="Otillar R."/>
            <person name="Haridas S."/>
            <person name="Lipzen A."/>
            <person name="Grimwood J."/>
            <person name="Schmutz J."/>
            <person name="Clum A."/>
            <person name="Reid I.D."/>
            <person name="Moisan M.C."/>
            <person name="Butler G."/>
            <person name="Nguyen T.T.M."/>
            <person name="Dewar K."/>
            <person name="Conant G."/>
            <person name="Drula E."/>
            <person name="Henrissat B."/>
            <person name="Hansel C."/>
            <person name="Singer S."/>
            <person name="Hutchinson M.I."/>
            <person name="de Vries R.P."/>
            <person name="Natvig D.O."/>
            <person name="Powell A.J."/>
            <person name="Tsang A."/>
            <person name="Grigoriev I.V."/>
        </authorList>
    </citation>
    <scope>NUCLEOTIDE SEQUENCE [LARGE SCALE GENOMIC DNA]</scope>
    <source>
        <strain evidence="2 3">ATCC 22073</strain>
    </source>
</reference>
<dbReference type="RefSeq" id="XP_070868477.1">
    <property type="nucleotide sequence ID" value="XM_071008151.1"/>
</dbReference>